<organism evidence="2 3">
    <name type="scientific">Bittarella massiliensis</name>
    <name type="common">ex Durand et al. 2017</name>
    <dbReference type="NCBI Taxonomy" id="1720313"/>
    <lineage>
        <taxon>Bacteria</taxon>
        <taxon>Bacillati</taxon>
        <taxon>Bacillota</taxon>
        <taxon>Clostridia</taxon>
        <taxon>Eubacteriales</taxon>
        <taxon>Oscillospiraceae</taxon>
        <taxon>Bittarella (ex Durand et al. 2017)</taxon>
    </lineage>
</organism>
<dbReference type="EMBL" id="JANGAB010000002">
    <property type="protein sequence ID" value="MCQ4949188.1"/>
    <property type="molecule type" value="Genomic_DNA"/>
</dbReference>
<evidence type="ECO:0000256" key="1">
    <source>
        <dbReference type="SAM" id="SignalP"/>
    </source>
</evidence>
<feature type="chain" id="PRO_5043924592" evidence="1">
    <location>
        <begin position="25"/>
        <end position="224"/>
    </location>
</feature>
<reference evidence="2" key="1">
    <citation type="submission" date="2022-06" db="EMBL/GenBank/DDBJ databases">
        <title>Isolation of gut microbiota from human fecal samples.</title>
        <authorList>
            <person name="Pamer E.G."/>
            <person name="Barat B."/>
            <person name="Waligurski E."/>
            <person name="Medina S."/>
            <person name="Paddock L."/>
            <person name="Mostad J."/>
        </authorList>
    </citation>
    <scope>NUCLEOTIDE SEQUENCE</scope>
    <source>
        <strain evidence="2">DFI.7.96</strain>
    </source>
</reference>
<keyword evidence="1" id="KW-0732">Signal</keyword>
<protein>
    <submittedName>
        <fullName evidence="2">Uncharacterized protein</fullName>
    </submittedName>
</protein>
<dbReference type="RefSeq" id="WP_256135859.1">
    <property type="nucleotide sequence ID" value="NZ_JANGAB010000002.1"/>
</dbReference>
<evidence type="ECO:0000313" key="3">
    <source>
        <dbReference type="Proteomes" id="UP001205063"/>
    </source>
</evidence>
<gene>
    <name evidence="2" type="ORF">NE646_05850</name>
</gene>
<name>A0AAW5K9A0_9FIRM</name>
<dbReference type="AlphaFoldDB" id="A0AAW5K9A0"/>
<proteinExistence type="predicted"/>
<sequence length="224" mass="23687">MTRRHQTVWRSGLAAALAAWMALALTGCGQKEVTGKLDETAKDAGSAQVRIDGAEIAFKSTILLEVQEQGYDLSTSPDFAALLEPGDRVDAGAPVPDVYMGKGGKVVAKLSCLTDSSGEIPLLEARVVSAAVFYSPHHSEEVPENIQPHVEIGGVDFTGLTLDGVDAVMADKANEDSGDVVIGGDTDLLTGKVLSNGYPVGRCRYFFRYDRDTDLLSIAEVGAV</sequence>
<comment type="caution">
    <text evidence="2">The sequence shown here is derived from an EMBL/GenBank/DDBJ whole genome shotgun (WGS) entry which is preliminary data.</text>
</comment>
<dbReference type="PROSITE" id="PS51257">
    <property type="entry name" value="PROKAR_LIPOPROTEIN"/>
    <property type="match status" value="1"/>
</dbReference>
<dbReference type="Proteomes" id="UP001205063">
    <property type="component" value="Unassembled WGS sequence"/>
</dbReference>
<accession>A0AAW5K9A0</accession>
<feature type="signal peptide" evidence="1">
    <location>
        <begin position="1"/>
        <end position="24"/>
    </location>
</feature>
<evidence type="ECO:0000313" key="2">
    <source>
        <dbReference type="EMBL" id="MCQ4949188.1"/>
    </source>
</evidence>